<dbReference type="Pfam" id="PF13365">
    <property type="entry name" value="Trypsin_2"/>
    <property type="match status" value="1"/>
</dbReference>
<keyword evidence="2" id="KW-1185">Reference proteome</keyword>
<dbReference type="Gene3D" id="2.40.10.120">
    <property type="match status" value="1"/>
</dbReference>
<dbReference type="EMBL" id="GL378346">
    <property type="protein sequence ID" value="EFJ47208.1"/>
    <property type="molecule type" value="Genomic_DNA"/>
</dbReference>
<name>D8TZ37_VOLCA</name>
<dbReference type="GeneID" id="9615746"/>
<protein>
    <recommendedName>
        <fullName evidence="3">Serine protease</fullName>
    </recommendedName>
</protein>
<reference evidence="1 2" key="1">
    <citation type="journal article" date="2010" name="Science">
        <title>Genomic analysis of organismal complexity in the multicellular green alga Volvox carteri.</title>
        <authorList>
            <person name="Prochnik S.E."/>
            <person name="Umen J."/>
            <person name="Nedelcu A.M."/>
            <person name="Hallmann A."/>
            <person name="Miller S.M."/>
            <person name="Nishii I."/>
            <person name="Ferris P."/>
            <person name="Kuo A."/>
            <person name="Mitros T."/>
            <person name="Fritz-Laylin L.K."/>
            <person name="Hellsten U."/>
            <person name="Chapman J."/>
            <person name="Simakov O."/>
            <person name="Rensing S.A."/>
            <person name="Terry A."/>
            <person name="Pangilinan J."/>
            <person name="Kapitonov V."/>
            <person name="Jurka J."/>
            <person name="Salamov A."/>
            <person name="Shapiro H."/>
            <person name="Schmutz J."/>
            <person name="Grimwood J."/>
            <person name="Lindquist E."/>
            <person name="Lucas S."/>
            <person name="Grigoriev I.V."/>
            <person name="Schmitt R."/>
            <person name="Kirk D."/>
            <person name="Rokhsar D.S."/>
        </authorList>
    </citation>
    <scope>NUCLEOTIDE SEQUENCE [LARGE SCALE GENOMIC DNA]</scope>
    <source>
        <strain evidence="2">f. Nagariensis / Eve</strain>
    </source>
</reference>
<dbReference type="OrthoDB" id="524010at2759"/>
<dbReference type="InterPro" id="IPR009003">
    <property type="entry name" value="Peptidase_S1_PA"/>
</dbReference>
<dbReference type="InParanoid" id="D8TZ37"/>
<evidence type="ECO:0008006" key="3">
    <source>
        <dbReference type="Google" id="ProtNLM"/>
    </source>
</evidence>
<evidence type="ECO:0000313" key="1">
    <source>
        <dbReference type="EMBL" id="EFJ47208.1"/>
    </source>
</evidence>
<sequence length="254" mass="27500">MDRYNLLRGAMGFPIDSEFGRSFAAMEQERRKLIFNRNKNVVVKIVGCRRRQESPSDLEPVIHLNGFFYSDSNPYILTCAHGLESGATDFFALMSDGSAFNDQVPIELVKSGQRKQVPPDNAWVDWVPDVAVFKCPQQPAHPPRLHGSVAATGDSAYMIGFTGRDAPQLSSNSGTVSSVHFMGGARSPFGSFTIDTYAEPGYSGSPILNMDGFLIGMVQAGHDPNGSKQVTAIPAQGINVFLQTCGDVLPGIKP</sequence>
<dbReference type="Proteomes" id="UP000001058">
    <property type="component" value="Unassembled WGS sequence"/>
</dbReference>
<evidence type="ECO:0000313" key="2">
    <source>
        <dbReference type="Proteomes" id="UP000001058"/>
    </source>
</evidence>
<dbReference type="SUPFAM" id="SSF50494">
    <property type="entry name" value="Trypsin-like serine proteases"/>
    <property type="match status" value="1"/>
</dbReference>
<organism evidence="2">
    <name type="scientific">Volvox carteri f. nagariensis</name>
    <dbReference type="NCBI Taxonomy" id="3068"/>
    <lineage>
        <taxon>Eukaryota</taxon>
        <taxon>Viridiplantae</taxon>
        <taxon>Chlorophyta</taxon>
        <taxon>core chlorophytes</taxon>
        <taxon>Chlorophyceae</taxon>
        <taxon>CS clade</taxon>
        <taxon>Chlamydomonadales</taxon>
        <taxon>Volvocaceae</taxon>
        <taxon>Volvox</taxon>
    </lineage>
</organism>
<dbReference type="KEGG" id="vcn:VOLCADRAFT_92228"/>
<proteinExistence type="predicted"/>
<dbReference type="AlphaFoldDB" id="D8TZ37"/>
<accession>D8TZ37</accession>
<dbReference type="RefSeq" id="XP_002951757.1">
    <property type="nucleotide sequence ID" value="XM_002951711.1"/>
</dbReference>
<gene>
    <name evidence="1" type="ORF">VOLCADRAFT_92228</name>
</gene>